<evidence type="ECO:0000313" key="2">
    <source>
        <dbReference type="Proteomes" id="UP000198816"/>
    </source>
</evidence>
<reference evidence="2" key="1">
    <citation type="submission" date="2016-10" db="EMBL/GenBank/DDBJ databases">
        <authorList>
            <person name="Varghese N."/>
            <person name="Submissions S."/>
        </authorList>
    </citation>
    <scope>NUCLEOTIDE SEQUENCE [LARGE SCALE GENOMIC DNA]</scope>
    <source>
        <strain evidence="2">DSM 217</strain>
    </source>
</reference>
<gene>
    <name evidence="1" type="ORF">SAMN05421783_11221</name>
</gene>
<organism evidence="1 2">
    <name type="scientific">Thiocapsa roseopersicina</name>
    <dbReference type="NCBI Taxonomy" id="1058"/>
    <lineage>
        <taxon>Bacteria</taxon>
        <taxon>Pseudomonadati</taxon>
        <taxon>Pseudomonadota</taxon>
        <taxon>Gammaproteobacteria</taxon>
        <taxon>Chromatiales</taxon>
        <taxon>Chromatiaceae</taxon>
        <taxon>Thiocapsa</taxon>
    </lineage>
</organism>
<dbReference type="STRING" id="1058.SAMN05421783_11221"/>
<proteinExistence type="predicted"/>
<dbReference type="AlphaFoldDB" id="A0A1H2Y372"/>
<dbReference type="InterPro" id="IPR011250">
    <property type="entry name" value="OMP/PagP_B-barrel"/>
</dbReference>
<name>A0A1H2Y372_THIRO</name>
<dbReference type="SUPFAM" id="SSF56935">
    <property type="entry name" value="Porins"/>
    <property type="match status" value="1"/>
</dbReference>
<dbReference type="EMBL" id="FNNZ01000012">
    <property type="protein sequence ID" value="SDW99586.1"/>
    <property type="molecule type" value="Genomic_DNA"/>
</dbReference>
<protein>
    <submittedName>
        <fullName evidence="1">Uncharacterized protein, PEP-CTERM system associated</fullName>
    </submittedName>
</protein>
<evidence type="ECO:0000313" key="1">
    <source>
        <dbReference type="EMBL" id="SDW99586.1"/>
    </source>
</evidence>
<keyword evidence="2" id="KW-1185">Reference proteome</keyword>
<accession>A0A1H2Y372</accession>
<dbReference type="SUPFAM" id="SSF56925">
    <property type="entry name" value="OMPA-like"/>
    <property type="match status" value="1"/>
</dbReference>
<sequence>MLTIETPQPRRVGFGAMVLAFLLLASFDAESDIWYVEPNAAARAFYDDNVRLSTTDPQSSFGAIVRGEILAGRRTEVSDIGVGLKVDTRQYSDVSELDRTNGALGFRSRFQVNRHSLGFDTSLDYDSTLTSEEATTGIVQVNKRRSKVFVRPSWRYELTERTTLDAGVSYEDVSYEDVDVIPLTNYTFARASFAVGYQLTERLQLVGQTAYDEYDASEVDTRSTSVGVEAGLKYLLSETSTIRAAAGIRQSDAQTPTEEGVIDTTNSGPIFELEWTKDFIVGGIELLAERSLVPSGRGTLLDTTGINLAFNYPITERWTFGLDASGYRNRNPGGEISGNDRDFVNLAPRLERRLTEALRLDLSYRYRWQKREISEDDAVSNAVFLSVTYRWPREPLRRWSLLR</sequence>
<dbReference type="Proteomes" id="UP000198816">
    <property type="component" value="Unassembled WGS sequence"/>
</dbReference>